<gene>
    <name evidence="11" type="ORF">TrLO_g4106</name>
</gene>
<evidence type="ECO:0000256" key="6">
    <source>
        <dbReference type="ARBA" id="ARBA00022692"/>
    </source>
</evidence>
<organism evidence="11 12">
    <name type="scientific">Triparma laevis f. longispina</name>
    <dbReference type="NCBI Taxonomy" id="1714387"/>
    <lineage>
        <taxon>Eukaryota</taxon>
        <taxon>Sar</taxon>
        <taxon>Stramenopiles</taxon>
        <taxon>Ochrophyta</taxon>
        <taxon>Bolidophyceae</taxon>
        <taxon>Parmales</taxon>
        <taxon>Triparmaceae</taxon>
        <taxon>Triparma</taxon>
    </lineage>
</organism>
<protein>
    <recommendedName>
        <fullName evidence="10">Mannosyltransferase</fullName>
        <ecNumber evidence="10">2.4.1.-</ecNumber>
    </recommendedName>
</protein>
<evidence type="ECO:0000256" key="7">
    <source>
        <dbReference type="ARBA" id="ARBA00022824"/>
    </source>
</evidence>
<keyword evidence="6 10" id="KW-0812">Transmembrane</keyword>
<keyword evidence="12" id="KW-1185">Reference proteome</keyword>
<keyword evidence="4 10" id="KW-0328">Glycosyltransferase</keyword>
<dbReference type="GO" id="GO:0006487">
    <property type="term" value="P:protein N-linked glycosylation"/>
    <property type="evidence" value="ECO:0007669"/>
    <property type="project" value="TreeGrafter"/>
</dbReference>
<comment type="subcellular location">
    <subcellularLocation>
        <location evidence="1 10">Endoplasmic reticulum membrane</location>
        <topology evidence="1 10">Multi-pass membrane protein</topology>
    </subcellularLocation>
</comment>
<keyword evidence="7 10" id="KW-0256">Endoplasmic reticulum</keyword>
<dbReference type="GO" id="GO:0005789">
    <property type="term" value="C:endoplasmic reticulum membrane"/>
    <property type="evidence" value="ECO:0007669"/>
    <property type="project" value="UniProtKB-SubCell"/>
</dbReference>
<comment type="caution">
    <text evidence="11">The sequence shown here is derived from an EMBL/GenBank/DDBJ whole genome shotgun (WGS) entry which is preliminary data.</text>
</comment>
<dbReference type="AlphaFoldDB" id="A0A9W7F6L7"/>
<accession>A0A9W7F6L7</accession>
<dbReference type="Pfam" id="PF03901">
    <property type="entry name" value="Glyco_transf_22"/>
    <property type="match status" value="1"/>
</dbReference>
<feature type="transmembrane region" description="Helical" evidence="10">
    <location>
        <begin position="367"/>
        <end position="386"/>
    </location>
</feature>
<keyword evidence="9 10" id="KW-0472">Membrane</keyword>
<feature type="transmembrane region" description="Helical" evidence="10">
    <location>
        <begin position="228"/>
        <end position="252"/>
    </location>
</feature>
<comment type="similarity">
    <text evidence="3 10">Belongs to the glycosyltransferase 22 family.</text>
</comment>
<dbReference type="InterPro" id="IPR005599">
    <property type="entry name" value="GPI_mannosylTrfase"/>
</dbReference>
<dbReference type="EC" id="2.4.1.-" evidence="10"/>
<feature type="transmembrane region" description="Helical" evidence="10">
    <location>
        <begin position="338"/>
        <end position="355"/>
    </location>
</feature>
<dbReference type="OrthoDB" id="497541at2759"/>
<feature type="transmembrane region" description="Helical" evidence="10">
    <location>
        <begin position="298"/>
        <end position="317"/>
    </location>
</feature>
<keyword evidence="8 10" id="KW-1133">Transmembrane helix</keyword>
<reference evidence="12" key="1">
    <citation type="journal article" date="2023" name="Commun. Biol.">
        <title>Genome analysis of Parmales, the sister group of diatoms, reveals the evolutionary specialization of diatoms from phago-mixotrophs to photoautotrophs.</title>
        <authorList>
            <person name="Ban H."/>
            <person name="Sato S."/>
            <person name="Yoshikawa S."/>
            <person name="Yamada K."/>
            <person name="Nakamura Y."/>
            <person name="Ichinomiya M."/>
            <person name="Sato N."/>
            <person name="Blanc-Mathieu R."/>
            <person name="Endo H."/>
            <person name="Kuwata A."/>
            <person name="Ogata H."/>
        </authorList>
    </citation>
    <scope>NUCLEOTIDE SEQUENCE [LARGE SCALE GENOMIC DNA]</scope>
    <source>
        <strain evidence="12">NIES 3700</strain>
    </source>
</reference>
<proteinExistence type="inferred from homology"/>
<dbReference type="Proteomes" id="UP001165122">
    <property type="component" value="Unassembled WGS sequence"/>
</dbReference>
<feature type="transmembrane region" description="Helical" evidence="10">
    <location>
        <begin position="184"/>
        <end position="207"/>
    </location>
</feature>
<name>A0A9W7F6L7_9STRA</name>
<evidence type="ECO:0000313" key="12">
    <source>
        <dbReference type="Proteomes" id="UP001165122"/>
    </source>
</evidence>
<comment type="pathway">
    <text evidence="2">Protein modification; protein glycosylation.</text>
</comment>
<dbReference type="GO" id="GO:0000026">
    <property type="term" value="F:alpha-1,2-mannosyltransferase activity"/>
    <property type="evidence" value="ECO:0007669"/>
    <property type="project" value="TreeGrafter"/>
</dbReference>
<evidence type="ECO:0000256" key="4">
    <source>
        <dbReference type="ARBA" id="ARBA00022676"/>
    </source>
</evidence>
<dbReference type="PANTHER" id="PTHR22760">
    <property type="entry name" value="GLYCOSYLTRANSFERASE"/>
    <property type="match status" value="1"/>
</dbReference>
<dbReference type="EMBL" id="BRXW01000085">
    <property type="protein sequence ID" value="GMI05320.1"/>
    <property type="molecule type" value="Genomic_DNA"/>
</dbReference>
<evidence type="ECO:0000256" key="10">
    <source>
        <dbReference type="RuleBase" id="RU363075"/>
    </source>
</evidence>
<evidence type="ECO:0000256" key="1">
    <source>
        <dbReference type="ARBA" id="ARBA00004477"/>
    </source>
</evidence>
<evidence type="ECO:0000256" key="8">
    <source>
        <dbReference type="ARBA" id="ARBA00022989"/>
    </source>
</evidence>
<sequence>MFLLSPPPHLPPRFQYALLSLILAYRASTLSSNLLTDCDEVYNYYEPLHFTLYGYGLQTWEYAEEYALRTYAFLMPAAAVVKTTTAILTPLINLNLLPPHLLSKPSLFNVLRLFLSWSCGYSEYRFILSIYNHLSPQVSLLTFLFLTPSAGMFHAAPAFLPSSVALTLTMLSTSLHIDGDYIEAIFFGMLSVVGLGWPFVAVLYIPLGLHSLHASYTNPHASTLSHRLLASTLTLFIAIFLLTSLSFIVFLVDNVYYEKATIPSLNIFLYNAVGSTPGEEETGKSTGDELYGVEPFSYYLKNLALNFNLIAVLSLLYPFTKAIKYLTQTKKPSKGPPLDLIIIAPLFLWALIVFPRPHKEERFLFPIYHLIAFSAAVSLNDATTFLKQTLKLPPQITKLLLLSTLAATTLLSRSRINALSSHYSAPLKLYTKLHSQILSNSIPNQSVCVTGEWHRFVSHFFLPLNSRLQFVESGFTGQLPQHFTSGGSAVKAPQKFNAVNGEENERYVDISSCDYFVDLTLPSSSTPKLLQTDSREGAWTMVEHEIYLDAERTAGLSRVIQIPGVVDGGVYEKYAFYEFH</sequence>
<feature type="transmembrane region" description="Helical" evidence="10">
    <location>
        <begin position="140"/>
        <end position="164"/>
    </location>
</feature>
<evidence type="ECO:0000256" key="9">
    <source>
        <dbReference type="ARBA" id="ARBA00023136"/>
    </source>
</evidence>
<evidence type="ECO:0000256" key="2">
    <source>
        <dbReference type="ARBA" id="ARBA00004922"/>
    </source>
</evidence>
<keyword evidence="5" id="KW-0808">Transferase</keyword>
<evidence type="ECO:0000256" key="3">
    <source>
        <dbReference type="ARBA" id="ARBA00007063"/>
    </source>
</evidence>
<dbReference type="PANTHER" id="PTHR22760:SF2">
    <property type="entry name" value="ALPHA-1,2-MANNOSYLTRANSFERASE ALG9"/>
    <property type="match status" value="1"/>
</dbReference>
<evidence type="ECO:0000256" key="5">
    <source>
        <dbReference type="ARBA" id="ARBA00022679"/>
    </source>
</evidence>
<evidence type="ECO:0000313" key="11">
    <source>
        <dbReference type="EMBL" id="GMI05320.1"/>
    </source>
</evidence>